<dbReference type="AlphaFoldDB" id="A0A1H3BKC9"/>
<proteinExistence type="predicted"/>
<dbReference type="EMBL" id="FNOU01000002">
    <property type="protein sequence ID" value="SDX42158.1"/>
    <property type="molecule type" value="Genomic_DNA"/>
</dbReference>
<dbReference type="RefSeq" id="WP_090242828.1">
    <property type="nucleotide sequence ID" value="NZ_FNOU01000002.1"/>
</dbReference>
<keyword evidence="2" id="KW-1185">Reference proteome</keyword>
<gene>
    <name evidence="1" type="ORF">SAMN04488579_102106</name>
</gene>
<protein>
    <submittedName>
        <fullName evidence="1">Uncharacterized protein</fullName>
    </submittedName>
</protein>
<evidence type="ECO:0000313" key="1">
    <source>
        <dbReference type="EMBL" id="SDX42158.1"/>
    </source>
</evidence>
<name>A0A1H3BKC9_EUBBA</name>
<dbReference type="STRING" id="1528.SAMN04488579_102106"/>
<accession>A0A1H3BKC9</accession>
<sequence>MIFFGEMPEDLYTYFCEKLFIQEILKQIYALNYEYSLIFEEKVEKKESKFKKILQDMGIYPEKQEEEPKNIQVSNIDAFVSLSIRLLNNSYADAMRCDYLNMVEAVIFDAKQRKNNEWGGD</sequence>
<dbReference type="Proteomes" id="UP000199652">
    <property type="component" value="Unassembled WGS sequence"/>
</dbReference>
<organism evidence="1 2">
    <name type="scientific">Eubacterium barkeri</name>
    <name type="common">Clostridium barkeri</name>
    <dbReference type="NCBI Taxonomy" id="1528"/>
    <lineage>
        <taxon>Bacteria</taxon>
        <taxon>Bacillati</taxon>
        <taxon>Bacillota</taxon>
        <taxon>Clostridia</taxon>
        <taxon>Eubacteriales</taxon>
        <taxon>Eubacteriaceae</taxon>
        <taxon>Eubacterium</taxon>
    </lineage>
</organism>
<evidence type="ECO:0000313" key="2">
    <source>
        <dbReference type="Proteomes" id="UP000199652"/>
    </source>
</evidence>
<reference evidence="2" key="1">
    <citation type="submission" date="2016-10" db="EMBL/GenBank/DDBJ databases">
        <authorList>
            <person name="Varghese N."/>
            <person name="Submissions S."/>
        </authorList>
    </citation>
    <scope>NUCLEOTIDE SEQUENCE [LARGE SCALE GENOMIC DNA]</scope>
    <source>
        <strain evidence="2">VPI 5359</strain>
    </source>
</reference>